<evidence type="ECO:0000313" key="6">
    <source>
        <dbReference type="Proteomes" id="UP000184514"/>
    </source>
</evidence>
<evidence type="ECO:0000256" key="1">
    <source>
        <dbReference type="ARBA" id="ARBA00004418"/>
    </source>
</evidence>
<dbReference type="GO" id="GO:0055085">
    <property type="term" value="P:transmembrane transport"/>
    <property type="evidence" value="ECO:0007669"/>
    <property type="project" value="InterPro"/>
</dbReference>
<accession>A0A1L9P1F9</accession>
<sequence>MKRRTIMKTSLVAGALAFGLGATAAFAETVTLRMSTWLPPKHHHTATTLPAWIAAVEEASGGTLKIKIDPAPIAKPPGQYDIVRDGAADMSYHVVAYTPGPFEILRGAELPFLSPSAEVGSQAAYDWYDRNIGFDKEFKDVKIITIFVHGPGAIHSKEPIKTLEDLAGVKLRVGGGGVRMGEALGATPVALPATQAYEAIQKGVADGAMFPFESIGGFRLGELVNYHLEIPGGLYTTPFAVMMNPAKFDALSDAHKKVLTDLGGIEGAKIFGKGWDDADAVGRKLAEEQDGVFSKLEGEELARWSDKIAFMNDAWVEKANAAGLDGAALLEDLKATVAKYSN</sequence>
<dbReference type="PANTHER" id="PTHR33376:SF15">
    <property type="entry name" value="BLL6794 PROTEIN"/>
    <property type="match status" value="1"/>
</dbReference>
<comment type="subcellular location">
    <subcellularLocation>
        <location evidence="1">Periplasm</location>
    </subcellularLocation>
</comment>
<name>A0A1L9P1F9_9RHOB</name>
<dbReference type="Pfam" id="PF03480">
    <property type="entry name" value="DctP"/>
    <property type="match status" value="1"/>
</dbReference>
<dbReference type="EMBL" id="MLCB01000027">
    <property type="protein sequence ID" value="OJI95390.1"/>
    <property type="molecule type" value="Genomic_DNA"/>
</dbReference>
<dbReference type="InterPro" id="IPR018389">
    <property type="entry name" value="DctP_fam"/>
</dbReference>
<feature type="signal peptide" evidence="4">
    <location>
        <begin position="1"/>
        <end position="27"/>
    </location>
</feature>
<feature type="chain" id="PRO_5012792739" evidence="4">
    <location>
        <begin position="28"/>
        <end position="342"/>
    </location>
</feature>
<evidence type="ECO:0000313" key="5">
    <source>
        <dbReference type="EMBL" id="OJI95390.1"/>
    </source>
</evidence>
<dbReference type="RefSeq" id="WP_072629061.1">
    <property type="nucleotide sequence ID" value="NZ_JABBAN010000032.1"/>
</dbReference>
<comment type="caution">
    <text evidence="5">The sequence shown here is derived from an EMBL/GenBank/DDBJ whole genome shotgun (WGS) entry which is preliminary data.</text>
</comment>
<evidence type="ECO:0000256" key="3">
    <source>
        <dbReference type="ARBA" id="ARBA00022764"/>
    </source>
</evidence>
<gene>
    <name evidence="5" type="primary">yiaO_2</name>
    <name evidence="5" type="ORF">PFRI_03610</name>
</gene>
<organism evidence="5 6">
    <name type="scientific">Planktotalea frisia</name>
    <dbReference type="NCBI Taxonomy" id="696762"/>
    <lineage>
        <taxon>Bacteria</taxon>
        <taxon>Pseudomonadati</taxon>
        <taxon>Pseudomonadota</taxon>
        <taxon>Alphaproteobacteria</taxon>
        <taxon>Rhodobacterales</taxon>
        <taxon>Paracoccaceae</taxon>
        <taxon>Planktotalea</taxon>
    </lineage>
</organism>
<dbReference type="InterPro" id="IPR038404">
    <property type="entry name" value="TRAP_DctP_sf"/>
</dbReference>
<evidence type="ECO:0000256" key="2">
    <source>
        <dbReference type="ARBA" id="ARBA00022729"/>
    </source>
</evidence>
<dbReference type="OrthoDB" id="7822595at2"/>
<proteinExistence type="predicted"/>
<dbReference type="CDD" id="cd13665">
    <property type="entry name" value="PBP2_TRAP_Dctp3_4"/>
    <property type="match status" value="1"/>
</dbReference>
<dbReference type="SUPFAM" id="SSF53850">
    <property type="entry name" value="Periplasmic binding protein-like II"/>
    <property type="match status" value="1"/>
</dbReference>
<keyword evidence="2 4" id="KW-0732">Signal</keyword>
<dbReference type="PANTHER" id="PTHR33376">
    <property type="match status" value="1"/>
</dbReference>
<reference evidence="5 6" key="1">
    <citation type="submission" date="2016-10" db="EMBL/GenBank/DDBJ databases">
        <title>Genome sequence of Planktotalea frisia SH6-1.</title>
        <authorList>
            <person name="Poehlein A."/>
            <person name="Bakenhus I."/>
            <person name="Voget S."/>
            <person name="Brinkhoff T."/>
            <person name="Simon M."/>
        </authorList>
    </citation>
    <scope>NUCLEOTIDE SEQUENCE [LARGE SCALE GENOMIC DNA]</scope>
    <source>
        <strain evidence="5 6">SH6-1</strain>
    </source>
</reference>
<dbReference type="AlphaFoldDB" id="A0A1L9P1F9"/>
<protein>
    <submittedName>
        <fullName evidence="5">2,3-diketo-L-gulonate-binding periplasmic protein YiaO</fullName>
    </submittedName>
</protein>
<keyword evidence="6" id="KW-1185">Reference proteome</keyword>
<keyword evidence="3" id="KW-0574">Periplasm</keyword>
<evidence type="ECO:0000256" key="4">
    <source>
        <dbReference type="SAM" id="SignalP"/>
    </source>
</evidence>
<dbReference type="GO" id="GO:0042597">
    <property type="term" value="C:periplasmic space"/>
    <property type="evidence" value="ECO:0007669"/>
    <property type="project" value="UniProtKB-SubCell"/>
</dbReference>
<dbReference type="Proteomes" id="UP000184514">
    <property type="component" value="Unassembled WGS sequence"/>
</dbReference>
<dbReference type="NCBIfam" id="NF037995">
    <property type="entry name" value="TRAP_S1"/>
    <property type="match status" value="1"/>
</dbReference>
<dbReference type="Gene3D" id="3.40.190.170">
    <property type="entry name" value="Bacterial extracellular solute-binding protein, family 7"/>
    <property type="match status" value="1"/>
</dbReference>
<dbReference type="STRING" id="696762.PFRI_03610"/>